<dbReference type="Proteomes" id="UP001160625">
    <property type="component" value="Unassembled WGS sequence"/>
</dbReference>
<dbReference type="RefSeq" id="WP_281046507.1">
    <property type="nucleotide sequence ID" value="NZ_JARYGZ010000007.1"/>
</dbReference>
<dbReference type="EMBL" id="JARYGZ010000007">
    <property type="protein sequence ID" value="MDH7641168.1"/>
    <property type="molecule type" value="Genomic_DNA"/>
</dbReference>
<comment type="caution">
    <text evidence="1">The sequence shown here is derived from an EMBL/GenBank/DDBJ whole genome shotgun (WGS) entry which is preliminary data.</text>
</comment>
<reference evidence="1" key="1">
    <citation type="submission" date="2023-04" db="EMBL/GenBank/DDBJ databases">
        <title>Sphingomonas sp. MAHUQ-71 isolated from rice field.</title>
        <authorList>
            <person name="Huq M.A."/>
        </authorList>
    </citation>
    <scope>NUCLEOTIDE SEQUENCE</scope>
    <source>
        <strain evidence="1">MAHUQ-71</strain>
    </source>
</reference>
<sequence>MTKRVDPTGIPAAIREIAALIGWEAIAAATGKGKRAVQYWGDPESKRSPTMLQAAALDALYLERGGLFAPLRDAFNVFADRRLSPTVADPDMIVAELTCMAREAGEAITAGIQLVGGKPSRAMIHATLIEVSEGSDAFDAVERRLSAMLGEGVA</sequence>
<evidence type="ECO:0000313" key="2">
    <source>
        <dbReference type="Proteomes" id="UP001160625"/>
    </source>
</evidence>
<evidence type="ECO:0008006" key="3">
    <source>
        <dbReference type="Google" id="ProtNLM"/>
    </source>
</evidence>
<name>A0ABT6N7R6_9SPHN</name>
<evidence type="ECO:0000313" key="1">
    <source>
        <dbReference type="EMBL" id="MDH7641168.1"/>
    </source>
</evidence>
<proteinExistence type="predicted"/>
<protein>
    <recommendedName>
        <fullName evidence="3">XRE family transcriptional regulator</fullName>
    </recommendedName>
</protein>
<accession>A0ABT6N7R6</accession>
<gene>
    <name evidence="1" type="ORF">QGN17_20705</name>
</gene>
<keyword evidence="2" id="KW-1185">Reference proteome</keyword>
<organism evidence="1 2">
    <name type="scientific">Sphingomonas oryzagri</name>
    <dbReference type="NCBI Taxonomy" id="3042314"/>
    <lineage>
        <taxon>Bacteria</taxon>
        <taxon>Pseudomonadati</taxon>
        <taxon>Pseudomonadota</taxon>
        <taxon>Alphaproteobacteria</taxon>
        <taxon>Sphingomonadales</taxon>
        <taxon>Sphingomonadaceae</taxon>
        <taxon>Sphingomonas</taxon>
    </lineage>
</organism>